<dbReference type="PROSITE" id="PS00855">
    <property type="entry name" value="SPASE_II"/>
    <property type="match status" value="1"/>
</dbReference>
<dbReference type="Pfam" id="PF01252">
    <property type="entry name" value="Peptidase_A8"/>
    <property type="match status" value="1"/>
</dbReference>
<evidence type="ECO:0000256" key="6">
    <source>
        <dbReference type="ARBA" id="ARBA00022801"/>
    </source>
</evidence>
<name>A0A1F5NW40_9BACT</name>
<evidence type="ECO:0000256" key="7">
    <source>
        <dbReference type="ARBA" id="ARBA00022989"/>
    </source>
</evidence>
<comment type="caution">
    <text evidence="11">The sequence shown here is derived from an EMBL/GenBank/DDBJ whole genome shotgun (WGS) entry which is preliminary data.</text>
</comment>
<keyword evidence="4 10" id="KW-0812">Transmembrane</keyword>
<evidence type="ECO:0000256" key="2">
    <source>
        <dbReference type="ARBA" id="ARBA00022475"/>
    </source>
</evidence>
<evidence type="ECO:0000313" key="11">
    <source>
        <dbReference type="EMBL" id="OGE81793.1"/>
    </source>
</evidence>
<evidence type="ECO:0000256" key="1">
    <source>
        <dbReference type="ARBA" id="ARBA00006139"/>
    </source>
</evidence>
<dbReference type="PRINTS" id="PR00781">
    <property type="entry name" value="LIPOSIGPTASE"/>
</dbReference>
<keyword evidence="8 10" id="KW-0472">Membrane</keyword>
<evidence type="ECO:0000256" key="10">
    <source>
        <dbReference type="SAM" id="Phobius"/>
    </source>
</evidence>
<dbReference type="InterPro" id="IPR001872">
    <property type="entry name" value="Peptidase_A8"/>
</dbReference>
<keyword evidence="7 10" id="KW-1133">Transmembrane helix</keyword>
<feature type="transmembrane region" description="Helical" evidence="10">
    <location>
        <begin position="23"/>
        <end position="42"/>
    </location>
</feature>
<dbReference type="GO" id="GO:0016020">
    <property type="term" value="C:membrane"/>
    <property type="evidence" value="ECO:0007669"/>
    <property type="project" value="InterPro"/>
</dbReference>
<dbReference type="AlphaFoldDB" id="A0A1F5NW40"/>
<evidence type="ECO:0000256" key="4">
    <source>
        <dbReference type="ARBA" id="ARBA00022692"/>
    </source>
</evidence>
<evidence type="ECO:0000256" key="9">
    <source>
        <dbReference type="RuleBase" id="RU004181"/>
    </source>
</evidence>
<dbReference type="STRING" id="1817825.A2720_00165"/>
<dbReference type="GO" id="GO:0004190">
    <property type="term" value="F:aspartic-type endopeptidase activity"/>
    <property type="evidence" value="ECO:0007669"/>
    <property type="project" value="UniProtKB-KW"/>
</dbReference>
<comment type="similarity">
    <text evidence="1 9">Belongs to the peptidase A8 family.</text>
</comment>
<dbReference type="Proteomes" id="UP000178892">
    <property type="component" value="Unassembled WGS sequence"/>
</dbReference>
<protein>
    <submittedName>
        <fullName evidence="11">Uncharacterized protein</fullName>
    </submittedName>
</protein>
<dbReference type="EMBL" id="MFEL01000004">
    <property type="protein sequence ID" value="OGE81793.1"/>
    <property type="molecule type" value="Genomic_DNA"/>
</dbReference>
<accession>A0A1F5NW40</accession>
<gene>
    <name evidence="11" type="ORF">A2720_00165</name>
</gene>
<keyword evidence="6" id="KW-0378">Hydrolase</keyword>
<dbReference type="PANTHER" id="PTHR33695:SF1">
    <property type="entry name" value="LIPOPROTEIN SIGNAL PEPTIDASE"/>
    <property type="match status" value="1"/>
</dbReference>
<reference evidence="11 12" key="1">
    <citation type="journal article" date="2016" name="Nat. Commun.">
        <title>Thousands of microbial genomes shed light on interconnected biogeochemical processes in an aquifer system.</title>
        <authorList>
            <person name="Anantharaman K."/>
            <person name="Brown C.T."/>
            <person name="Hug L.A."/>
            <person name="Sharon I."/>
            <person name="Castelle C.J."/>
            <person name="Probst A.J."/>
            <person name="Thomas B.C."/>
            <person name="Singh A."/>
            <person name="Wilkins M.J."/>
            <person name="Karaoz U."/>
            <person name="Brodie E.L."/>
            <person name="Williams K.H."/>
            <person name="Hubbard S.S."/>
            <person name="Banfield J.F."/>
        </authorList>
    </citation>
    <scope>NUCLEOTIDE SEQUENCE [LARGE SCALE GENOMIC DNA]</scope>
</reference>
<keyword evidence="3" id="KW-0645">Protease</keyword>
<feature type="transmembrane region" description="Helical" evidence="10">
    <location>
        <begin position="54"/>
        <end position="72"/>
    </location>
</feature>
<keyword evidence="5" id="KW-0064">Aspartyl protease</keyword>
<evidence type="ECO:0000256" key="8">
    <source>
        <dbReference type="ARBA" id="ARBA00023136"/>
    </source>
</evidence>
<dbReference type="GO" id="GO:0006508">
    <property type="term" value="P:proteolysis"/>
    <property type="evidence" value="ECO:0007669"/>
    <property type="project" value="UniProtKB-KW"/>
</dbReference>
<proteinExistence type="inferred from homology"/>
<evidence type="ECO:0000313" key="12">
    <source>
        <dbReference type="Proteomes" id="UP000178892"/>
    </source>
</evidence>
<organism evidence="11 12">
    <name type="scientific">Candidatus Doudnabacteria bacterium RIFCSPHIGHO2_01_FULL_46_24</name>
    <dbReference type="NCBI Taxonomy" id="1817825"/>
    <lineage>
        <taxon>Bacteria</taxon>
        <taxon>Candidatus Doudnaibacteriota</taxon>
    </lineage>
</organism>
<evidence type="ECO:0000256" key="3">
    <source>
        <dbReference type="ARBA" id="ARBA00022670"/>
    </source>
</evidence>
<keyword evidence="2" id="KW-1003">Cell membrane</keyword>
<dbReference type="PANTHER" id="PTHR33695">
    <property type="entry name" value="LIPOPROTEIN SIGNAL PEPTIDASE"/>
    <property type="match status" value="1"/>
</dbReference>
<evidence type="ECO:0000256" key="5">
    <source>
        <dbReference type="ARBA" id="ARBA00022750"/>
    </source>
</evidence>
<sequence>MILLDQVTKAIVPRGFLVLNSNLPHLFLVSGFLAVLLGYFYLERKALDPKFSLGLVLIFAGAISNLLDRIFFDSVRDFLDFALFRANVADLYIILGIAIVVSNPGDYNKST</sequence>
<feature type="transmembrane region" description="Helical" evidence="10">
    <location>
        <begin position="78"/>
        <end position="101"/>
    </location>
</feature>